<dbReference type="OrthoDB" id="9807911at2"/>
<accession>A0A2U2CE40</accession>
<dbReference type="Gene3D" id="3.40.50.150">
    <property type="entry name" value="Vaccinia Virus protein VP39"/>
    <property type="match status" value="1"/>
</dbReference>
<dbReference type="GO" id="GO:0032259">
    <property type="term" value="P:methylation"/>
    <property type="evidence" value="ECO:0007669"/>
    <property type="project" value="UniProtKB-KW"/>
</dbReference>
<dbReference type="Pfam" id="PF13649">
    <property type="entry name" value="Methyltransf_25"/>
    <property type="match status" value="1"/>
</dbReference>
<dbReference type="RefSeq" id="WP_109532248.1">
    <property type="nucleotide sequence ID" value="NZ_QEYD01000003.1"/>
</dbReference>
<keyword evidence="3" id="KW-1185">Reference proteome</keyword>
<dbReference type="InterPro" id="IPR029063">
    <property type="entry name" value="SAM-dependent_MTases_sf"/>
</dbReference>
<dbReference type="InterPro" id="IPR041698">
    <property type="entry name" value="Methyltransf_25"/>
</dbReference>
<dbReference type="EMBL" id="QEYD01000003">
    <property type="protein sequence ID" value="PWE30101.1"/>
    <property type="molecule type" value="Genomic_DNA"/>
</dbReference>
<dbReference type="CDD" id="cd02440">
    <property type="entry name" value="AdoMet_MTases"/>
    <property type="match status" value="1"/>
</dbReference>
<evidence type="ECO:0000313" key="3">
    <source>
        <dbReference type="Proteomes" id="UP000244940"/>
    </source>
</evidence>
<dbReference type="GeneID" id="94364273"/>
<feature type="domain" description="Methyltransferase" evidence="1">
    <location>
        <begin position="59"/>
        <end position="136"/>
    </location>
</feature>
<sequence>MQKPDLSGAYALDGPDSCRRLYADWADTYDQDFAQDMDYRLPAEVAAAFLRAHPPEGPVLDVGAGTGLLTAALRGLGFQGVVDALDLSEEMLARAGQKGLYRDLIAADVTKPLPCAGYAGIVCSGTFTHGHVGTEALAPLLAAALPGALFALSINDVVWRDKGFGPAFAALGGQITGLDRAEVAIYGQAAQGKDPAHATDKAQIVTFRKA</sequence>
<keyword evidence="2" id="KW-0489">Methyltransferase</keyword>
<evidence type="ECO:0000313" key="2">
    <source>
        <dbReference type="EMBL" id="PWE30101.1"/>
    </source>
</evidence>
<gene>
    <name evidence="2" type="ORF">C4N9_05190</name>
</gene>
<dbReference type="GO" id="GO:0008168">
    <property type="term" value="F:methyltransferase activity"/>
    <property type="evidence" value="ECO:0007669"/>
    <property type="project" value="UniProtKB-KW"/>
</dbReference>
<evidence type="ECO:0000259" key="1">
    <source>
        <dbReference type="Pfam" id="PF13649"/>
    </source>
</evidence>
<proteinExistence type="predicted"/>
<reference evidence="2 3" key="1">
    <citation type="submission" date="2018-05" db="EMBL/GenBank/DDBJ databases">
        <title>Pararhodobacter marina sp. nov., isolated from deep-sea water of the Indian Ocean.</title>
        <authorList>
            <person name="Lai Q.Sr."/>
            <person name="Liu X."/>
            <person name="Shao Z."/>
        </authorList>
    </citation>
    <scope>NUCLEOTIDE SEQUENCE [LARGE SCALE GENOMIC DNA]</scope>
    <source>
        <strain evidence="2 3">CIC4N-9</strain>
    </source>
</reference>
<dbReference type="AlphaFoldDB" id="A0A2U2CE40"/>
<name>A0A2U2CE40_9RHOB</name>
<dbReference type="Proteomes" id="UP000244940">
    <property type="component" value="Unassembled WGS sequence"/>
</dbReference>
<protein>
    <submittedName>
        <fullName evidence="2">Methyltransferase</fullName>
    </submittedName>
</protein>
<organism evidence="2 3">
    <name type="scientific">Pararhodobacter marinus</name>
    <dbReference type="NCBI Taxonomy" id="2184063"/>
    <lineage>
        <taxon>Bacteria</taxon>
        <taxon>Pseudomonadati</taxon>
        <taxon>Pseudomonadota</taxon>
        <taxon>Alphaproteobacteria</taxon>
        <taxon>Rhodobacterales</taxon>
        <taxon>Paracoccaceae</taxon>
        <taxon>Pararhodobacter</taxon>
    </lineage>
</organism>
<keyword evidence="2" id="KW-0808">Transferase</keyword>
<comment type="caution">
    <text evidence="2">The sequence shown here is derived from an EMBL/GenBank/DDBJ whole genome shotgun (WGS) entry which is preliminary data.</text>
</comment>
<dbReference type="SUPFAM" id="SSF53335">
    <property type="entry name" value="S-adenosyl-L-methionine-dependent methyltransferases"/>
    <property type="match status" value="1"/>
</dbReference>